<evidence type="ECO:0000313" key="3">
    <source>
        <dbReference type="WBParaSite" id="L893_g11024.t1"/>
    </source>
</evidence>
<name>A0A1I7XZW6_9BILA</name>
<proteinExistence type="predicted"/>
<feature type="transmembrane region" description="Helical" evidence="1">
    <location>
        <begin position="237"/>
        <end position="259"/>
    </location>
</feature>
<keyword evidence="1" id="KW-1133">Transmembrane helix</keyword>
<dbReference type="Proteomes" id="UP000095287">
    <property type="component" value="Unplaced"/>
</dbReference>
<keyword evidence="2" id="KW-1185">Reference proteome</keyword>
<keyword evidence="1" id="KW-0812">Transmembrane</keyword>
<protein>
    <submittedName>
        <fullName evidence="3">G_PROTEIN_RECEP_F1_2 domain-containing protein</fullName>
    </submittedName>
</protein>
<reference evidence="3" key="1">
    <citation type="submission" date="2016-11" db="UniProtKB">
        <authorList>
            <consortium name="WormBaseParasite"/>
        </authorList>
    </citation>
    <scope>IDENTIFICATION</scope>
</reference>
<feature type="transmembrane region" description="Helical" evidence="1">
    <location>
        <begin position="6"/>
        <end position="30"/>
    </location>
</feature>
<feature type="transmembrane region" description="Helical" evidence="1">
    <location>
        <begin position="42"/>
        <end position="62"/>
    </location>
</feature>
<feature type="transmembrane region" description="Helical" evidence="1">
    <location>
        <begin position="82"/>
        <end position="107"/>
    </location>
</feature>
<dbReference type="WBParaSite" id="L893_g11024.t1">
    <property type="protein sequence ID" value="L893_g11024.t1"/>
    <property type="gene ID" value="L893_g11024"/>
</dbReference>
<evidence type="ECO:0000313" key="2">
    <source>
        <dbReference type="Proteomes" id="UP000095287"/>
    </source>
</evidence>
<feature type="transmembrane region" description="Helical" evidence="1">
    <location>
        <begin position="211"/>
        <end position="231"/>
    </location>
</feature>
<organism evidence="2 3">
    <name type="scientific">Steinernema glaseri</name>
    <dbReference type="NCBI Taxonomy" id="37863"/>
    <lineage>
        <taxon>Eukaryota</taxon>
        <taxon>Metazoa</taxon>
        <taxon>Ecdysozoa</taxon>
        <taxon>Nematoda</taxon>
        <taxon>Chromadorea</taxon>
        <taxon>Rhabditida</taxon>
        <taxon>Tylenchina</taxon>
        <taxon>Panagrolaimomorpha</taxon>
        <taxon>Strongyloidoidea</taxon>
        <taxon>Steinernematidae</taxon>
        <taxon>Steinernema</taxon>
    </lineage>
</organism>
<dbReference type="Gene3D" id="1.20.1070.10">
    <property type="entry name" value="Rhodopsin 7-helix transmembrane proteins"/>
    <property type="match status" value="1"/>
</dbReference>
<accession>A0A1I7XZW6</accession>
<feature type="transmembrane region" description="Helical" evidence="1">
    <location>
        <begin position="170"/>
        <end position="191"/>
    </location>
</feature>
<dbReference type="AlphaFoldDB" id="A0A1I7XZW6"/>
<feature type="transmembrane region" description="Helical" evidence="1">
    <location>
        <begin position="119"/>
        <end position="140"/>
    </location>
</feature>
<dbReference type="InterPro" id="IPR019425">
    <property type="entry name" value="7TM_GPCR_serpentine_rcpt_Srt"/>
</dbReference>
<keyword evidence="1" id="KW-0472">Membrane</keyword>
<evidence type="ECO:0000256" key="1">
    <source>
        <dbReference type="SAM" id="Phobius"/>
    </source>
</evidence>
<dbReference type="PANTHER" id="PTHR23021">
    <property type="entry name" value="SERPENTINE RECEPTOR, CLASS T"/>
    <property type="match status" value="1"/>
</dbReference>
<sequence>MGVSSALIGVIYVLLILGSLPLHLLMIWIILRTKEFRKLPAYGIMVNMSICECTLMVGHFMGGLMSVCQTIFHDSFAKVGGAFVGASWIGIVIFMLLLSLNRFLVFACFHMTKHSERRFFICMAIMSWLVPIVSFVLHFVPALSLTYDVTLGMYAFKGELSASFEYTDNMIILVTQVMTFMLCMATVAAAILMRNMNPVAFKLHMGEVKMFIQSTVIFSYLTMIRFAWLFAPYGEVVTIALGLATQAVGLLNPVLYLIFNTSIRNQFLTAFRTQNNVSIVRVSNQNLKNQGSS</sequence>
<dbReference type="SUPFAM" id="SSF81321">
    <property type="entry name" value="Family A G protein-coupled receptor-like"/>
    <property type="match status" value="1"/>
</dbReference>